<dbReference type="InterPro" id="IPR016189">
    <property type="entry name" value="Transl_init_fac_IF2/IF5_N"/>
</dbReference>
<keyword evidence="5" id="KW-0342">GTP-binding</keyword>
<keyword evidence="4" id="KW-0648">Protein biosynthesis</keyword>
<dbReference type="OMA" id="CKRIGEM"/>
<dbReference type="SUPFAM" id="SSF75689">
    <property type="entry name" value="Zinc-binding domain of translation initiation factor 2 beta"/>
    <property type="match status" value="1"/>
</dbReference>
<dbReference type="GO" id="GO:0005092">
    <property type="term" value="F:GDP-dissociation inhibitor activity"/>
    <property type="evidence" value="ECO:0007669"/>
    <property type="project" value="TreeGrafter"/>
</dbReference>
<sequence>MIVINRNTKDIHNRYKMPPLVIKYEGKNTGIKTVLVNLDDISKSLSRKSEHILKYISYSLSLQTKSNNKYIISGRHEQPLLQNILYDFIDHFVLCYNCENPETFFILQPALKIECLACGSKSSVYEHKLNAEISKNITPPTTIYTEFISTEEECDKILTTEELYNECKNKGFSDEEIIMKILKDSEDIYDKLNFIIKKIPIKVLLGVYESYVETYKKYEKIGQFIDHLLQQGVKKNEINKFYTRPQSGKKRSVEFKKEINKYFS</sequence>
<feature type="domain" description="Translation initiation factor IF2/IF5" evidence="6">
    <location>
        <begin position="12"/>
        <end position="121"/>
    </location>
</feature>
<dbReference type="InterPro" id="IPR002735">
    <property type="entry name" value="Transl_init_fac_IF2/IF5_dom"/>
</dbReference>
<keyword evidence="2 7" id="KW-0396">Initiation factor</keyword>
<dbReference type="PANTHER" id="PTHR23001:SF7">
    <property type="entry name" value="EUKARYOTIC TRANSLATION INITIATION FACTOR 5"/>
    <property type="match status" value="1"/>
</dbReference>
<evidence type="ECO:0000256" key="4">
    <source>
        <dbReference type="ARBA" id="ARBA00022917"/>
    </source>
</evidence>
<dbReference type="OrthoDB" id="10250831at2759"/>
<dbReference type="RefSeq" id="XP_024330746.1">
    <property type="nucleotide sequence ID" value="XM_024475318.1"/>
</dbReference>
<gene>
    <name evidence="7" type="ORF">AAJ76_3600021997</name>
</gene>
<evidence type="ECO:0000259" key="6">
    <source>
        <dbReference type="SMART" id="SM00653"/>
    </source>
</evidence>
<dbReference type="Gene3D" id="3.30.30.170">
    <property type="match status" value="1"/>
</dbReference>
<dbReference type="GO" id="GO:0071074">
    <property type="term" value="F:eukaryotic initiation factor eIF2 binding"/>
    <property type="evidence" value="ECO:0007669"/>
    <property type="project" value="TreeGrafter"/>
</dbReference>
<dbReference type="GO" id="GO:0001732">
    <property type="term" value="P:formation of cytoplasmic translation initiation complex"/>
    <property type="evidence" value="ECO:0007669"/>
    <property type="project" value="TreeGrafter"/>
</dbReference>
<dbReference type="GO" id="GO:0005829">
    <property type="term" value="C:cytosol"/>
    <property type="evidence" value="ECO:0007669"/>
    <property type="project" value="TreeGrafter"/>
</dbReference>
<dbReference type="VEuPathDB" id="MicrosporidiaDB:G9O61_00g019930"/>
<keyword evidence="3" id="KW-0547">Nucleotide-binding</keyword>
<proteinExistence type="inferred from homology"/>
<dbReference type="VEuPathDB" id="MicrosporidiaDB:AAJ76_3600021997"/>
<accession>A0A0F9ZBE5</accession>
<evidence type="ECO:0000256" key="3">
    <source>
        <dbReference type="ARBA" id="ARBA00022741"/>
    </source>
</evidence>
<protein>
    <submittedName>
        <fullName evidence="7">Eukaryotic translation initiation factor 5</fullName>
    </submittedName>
</protein>
<comment type="caution">
    <text evidence="7">The sequence shown here is derived from an EMBL/GenBank/DDBJ whole genome shotgun (WGS) entry which is preliminary data.</text>
</comment>
<evidence type="ECO:0000313" key="8">
    <source>
        <dbReference type="Proteomes" id="UP000034350"/>
    </source>
</evidence>
<reference evidence="7 8" key="1">
    <citation type="journal article" date="2015" name="Environ. Microbiol.">
        <title>Genome analyses suggest the presence of polyploidy and recent human-driven expansions in eight global populations of the honeybee pathogen Nosema ceranae.</title>
        <authorList>
            <person name="Pelin A."/>
            <person name="Selman M."/>
            <person name="Aris-Brosou S."/>
            <person name="Farinelli L."/>
            <person name="Corradi N."/>
        </authorList>
    </citation>
    <scope>NUCLEOTIDE SEQUENCE [LARGE SCALE GENOMIC DNA]</scope>
    <source>
        <strain evidence="7 8">PA08 1199</strain>
    </source>
</reference>
<dbReference type="EMBL" id="JPQZ01000036">
    <property type="protein sequence ID" value="KKO75004.1"/>
    <property type="molecule type" value="Genomic_DNA"/>
</dbReference>
<evidence type="ECO:0000256" key="1">
    <source>
        <dbReference type="ARBA" id="ARBA00010397"/>
    </source>
</evidence>
<evidence type="ECO:0000313" key="7">
    <source>
        <dbReference type="EMBL" id="KKO75004.1"/>
    </source>
</evidence>
<dbReference type="Proteomes" id="UP000034350">
    <property type="component" value="Unassembled WGS sequence"/>
</dbReference>
<comment type="similarity">
    <text evidence="1">Belongs to the eIF-2-beta/eIF-5 family.</text>
</comment>
<dbReference type="PANTHER" id="PTHR23001">
    <property type="entry name" value="EUKARYOTIC TRANSLATION INITIATION FACTOR"/>
    <property type="match status" value="1"/>
</dbReference>
<evidence type="ECO:0000256" key="2">
    <source>
        <dbReference type="ARBA" id="ARBA00022540"/>
    </source>
</evidence>
<organism evidence="7 8">
    <name type="scientific">Vairimorpha ceranae</name>
    <dbReference type="NCBI Taxonomy" id="40302"/>
    <lineage>
        <taxon>Eukaryota</taxon>
        <taxon>Fungi</taxon>
        <taxon>Fungi incertae sedis</taxon>
        <taxon>Microsporidia</taxon>
        <taxon>Nosematidae</taxon>
        <taxon>Vairimorpha</taxon>
    </lineage>
</organism>
<dbReference type="GeneID" id="36320254"/>
<dbReference type="AlphaFoldDB" id="A0A0F9ZBE5"/>
<evidence type="ECO:0000256" key="5">
    <source>
        <dbReference type="ARBA" id="ARBA00023134"/>
    </source>
</evidence>
<dbReference type="InterPro" id="IPR016190">
    <property type="entry name" value="Transl_init_fac_IF2/IF5_Zn-bd"/>
</dbReference>
<dbReference type="Gene3D" id="2.20.25.350">
    <property type="match status" value="1"/>
</dbReference>
<dbReference type="SUPFAM" id="SSF100966">
    <property type="entry name" value="Translation initiation factor 2 beta, aIF2beta, N-terminal domain"/>
    <property type="match status" value="1"/>
</dbReference>
<keyword evidence="8" id="KW-1185">Reference proteome</keyword>
<dbReference type="VEuPathDB" id="MicrosporidiaDB:NCER_100739"/>
<dbReference type="GO" id="GO:0003743">
    <property type="term" value="F:translation initiation factor activity"/>
    <property type="evidence" value="ECO:0007669"/>
    <property type="project" value="UniProtKB-KW"/>
</dbReference>
<dbReference type="GO" id="GO:0005525">
    <property type="term" value="F:GTP binding"/>
    <property type="evidence" value="ECO:0007669"/>
    <property type="project" value="UniProtKB-KW"/>
</dbReference>
<dbReference type="InterPro" id="IPR045196">
    <property type="entry name" value="IF2/IF5"/>
</dbReference>
<name>A0A0F9ZBE5_9MICR</name>
<dbReference type="SMART" id="SM00653">
    <property type="entry name" value="eIF2B_5"/>
    <property type="match status" value="1"/>
</dbReference>
<dbReference type="Pfam" id="PF01873">
    <property type="entry name" value="eIF-5_eIF-2B"/>
    <property type="match status" value="1"/>
</dbReference>